<sequence length="545" mass="59478">MSSLEGKRKGLACWASRALIIFRRQGIDASIVQKFGYKATSIFSLKHHGLQHVHSGSSSDSSDSEDDFHGKGSGDTSVQHQGQQVLAADNDNGAKDKGKWTQQLAWLSSILEPALSLYKRALPPGYPDKGVGTASTRSLVDIATSLHRSNYGMQHWSLGDVTIGLYLLSLRHASEMAVDAIDGEKISSAEMQVQNLLYHVEVAKGAYSKSAAAVARVSLLRESNILKFIDKASVMQPAYYIAVDHRQKLVVLCIRGTQSVHDLITDLASHGQEETFGKGNVHYGTAEAARWFLYNEVETLKRCLAQHVGYSLRLVGHSLGGATASLLAMMMRKNAKELLGISRDRISAVGVATPPCVSENLAVDSSDFITTLVLQDDVMPRMSAAALVHLRDEILLIDWTSILKGEDRKGLLDLVASTLQALSSVQDVARRYATYARISNSKEKESACADASDKGLSAQSLPKKQAVNPTEKLEQLFCPGLLFHVTGRPCPRLFDNGITETREGCVLVKGHPGTRFGRIILSGTMFSDHKCDSYYYSLRDVLKGL</sequence>
<proteinExistence type="predicted"/>
<reference evidence="2" key="1">
    <citation type="journal article" date="2024" name="Proc. Natl. Acad. Sci. U.S.A.">
        <title>Extraordinary preservation of gene collinearity over three hundred million years revealed in homosporous lycophytes.</title>
        <authorList>
            <person name="Li C."/>
            <person name="Wickell D."/>
            <person name="Kuo L.Y."/>
            <person name="Chen X."/>
            <person name="Nie B."/>
            <person name="Liao X."/>
            <person name="Peng D."/>
            <person name="Ji J."/>
            <person name="Jenkins J."/>
            <person name="Williams M."/>
            <person name="Shu S."/>
            <person name="Plott C."/>
            <person name="Barry K."/>
            <person name="Rajasekar S."/>
            <person name="Grimwood J."/>
            <person name="Han X."/>
            <person name="Sun S."/>
            <person name="Hou Z."/>
            <person name="He W."/>
            <person name="Dai G."/>
            <person name="Sun C."/>
            <person name="Schmutz J."/>
            <person name="Leebens-Mack J.H."/>
            <person name="Li F.W."/>
            <person name="Wang L."/>
        </authorList>
    </citation>
    <scope>NUCLEOTIDE SEQUENCE [LARGE SCALE GENOMIC DNA]</scope>
    <source>
        <strain evidence="2">cv. PW_Plant_1</strain>
    </source>
</reference>
<comment type="caution">
    <text evidence="1">The sequence shown here is derived from an EMBL/GenBank/DDBJ whole genome shotgun (WGS) entry which is preliminary data.</text>
</comment>
<evidence type="ECO:0000313" key="2">
    <source>
        <dbReference type="Proteomes" id="UP001162992"/>
    </source>
</evidence>
<organism evidence="1 2">
    <name type="scientific">Diphasiastrum complanatum</name>
    <name type="common">Issler's clubmoss</name>
    <name type="synonym">Lycopodium complanatum</name>
    <dbReference type="NCBI Taxonomy" id="34168"/>
    <lineage>
        <taxon>Eukaryota</taxon>
        <taxon>Viridiplantae</taxon>
        <taxon>Streptophyta</taxon>
        <taxon>Embryophyta</taxon>
        <taxon>Tracheophyta</taxon>
        <taxon>Lycopodiopsida</taxon>
        <taxon>Lycopodiales</taxon>
        <taxon>Lycopodiaceae</taxon>
        <taxon>Lycopodioideae</taxon>
        <taxon>Diphasiastrum</taxon>
    </lineage>
</organism>
<dbReference type="EMBL" id="CM055100">
    <property type="protein sequence ID" value="KAJ7543021.1"/>
    <property type="molecule type" value="Genomic_DNA"/>
</dbReference>
<name>A0ACC2CM07_DIPCM</name>
<dbReference type="Proteomes" id="UP001162992">
    <property type="component" value="Chromosome 9"/>
</dbReference>
<keyword evidence="2" id="KW-1185">Reference proteome</keyword>
<accession>A0ACC2CM07</accession>
<evidence type="ECO:0000313" key="1">
    <source>
        <dbReference type="EMBL" id="KAJ7543021.1"/>
    </source>
</evidence>
<gene>
    <name evidence="1" type="ORF">O6H91_09G022400</name>
</gene>
<protein>
    <submittedName>
        <fullName evidence="1">Uncharacterized protein</fullName>
    </submittedName>
</protein>